<comment type="caution">
    <text evidence="3">The sequence shown here is derived from an EMBL/GenBank/DDBJ whole genome shotgun (WGS) entry which is preliminary data.</text>
</comment>
<feature type="signal peptide" evidence="2">
    <location>
        <begin position="1"/>
        <end position="28"/>
    </location>
</feature>
<name>A0A4D4KRA1_9ACTN</name>
<dbReference type="PROSITE" id="PS51257">
    <property type="entry name" value="PROKAR_LIPOPROTEIN"/>
    <property type="match status" value="1"/>
</dbReference>
<keyword evidence="2" id="KW-0732">Signal</keyword>
<feature type="region of interest" description="Disordered" evidence="1">
    <location>
        <begin position="198"/>
        <end position="223"/>
    </location>
</feature>
<sequence length="223" mass="23286">MRKGAMLTPSFRRLLPAACALASALTLAGCDGDGEKSEDNDASAKTSPAEVRLEEACGGVFDKKIAAEAARSGVDRVTPVKSESPAEAAAGLSKETTWGTGHDLCFLENGRGEELMSLDVAWVAHPVPGGDSVRASVGKPIGGSAGSLEVRCGLNERRTGNRYALEFNLRDAITVSAHSHAKLLIATAKKVTSAMACQKQPQYPAPESVAPAPKPDKYGRVAR</sequence>
<feature type="compositionally biased region" description="Basic and acidic residues" evidence="1">
    <location>
        <begin position="214"/>
        <end position="223"/>
    </location>
</feature>
<dbReference type="Proteomes" id="UP000299290">
    <property type="component" value="Unassembled WGS sequence"/>
</dbReference>
<evidence type="ECO:0008006" key="5">
    <source>
        <dbReference type="Google" id="ProtNLM"/>
    </source>
</evidence>
<accession>A0A4D4KRA1</accession>
<gene>
    <name evidence="3" type="ORF">SANT12839_098290</name>
</gene>
<organism evidence="3 4">
    <name type="scientific">Streptomyces antimycoticus</name>
    <dbReference type="NCBI Taxonomy" id="68175"/>
    <lineage>
        <taxon>Bacteria</taxon>
        <taxon>Bacillati</taxon>
        <taxon>Actinomycetota</taxon>
        <taxon>Actinomycetes</taxon>
        <taxon>Kitasatosporales</taxon>
        <taxon>Streptomycetaceae</taxon>
        <taxon>Streptomyces</taxon>
        <taxon>Streptomyces violaceusniger group</taxon>
    </lineage>
</organism>
<evidence type="ECO:0000313" key="4">
    <source>
        <dbReference type="Proteomes" id="UP000299290"/>
    </source>
</evidence>
<evidence type="ECO:0000256" key="2">
    <source>
        <dbReference type="SAM" id="SignalP"/>
    </source>
</evidence>
<protein>
    <recommendedName>
        <fullName evidence="5">Lipoprotein</fullName>
    </recommendedName>
</protein>
<proteinExistence type="predicted"/>
<reference evidence="3 4" key="1">
    <citation type="journal article" date="2020" name="Int. J. Syst. Evol. Microbiol.">
        <title>Reclassification of Streptomyces castelarensis and Streptomyces sporoclivatus as later heterotypic synonyms of Streptomyces antimycoticus.</title>
        <authorList>
            <person name="Komaki H."/>
            <person name="Tamura T."/>
        </authorList>
    </citation>
    <scope>NUCLEOTIDE SEQUENCE [LARGE SCALE GENOMIC DNA]</scope>
    <source>
        <strain evidence="3 4">NBRC 12839</strain>
    </source>
</reference>
<evidence type="ECO:0000313" key="3">
    <source>
        <dbReference type="EMBL" id="GDY48947.1"/>
    </source>
</evidence>
<keyword evidence="4" id="KW-1185">Reference proteome</keyword>
<evidence type="ECO:0000256" key="1">
    <source>
        <dbReference type="SAM" id="MobiDB-lite"/>
    </source>
</evidence>
<dbReference type="AlphaFoldDB" id="A0A4D4KRA1"/>
<feature type="chain" id="PRO_5039568842" description="Lipoprotein" evidence="2">
    <location>
        <begin position="29"/>
        <end position="223"/>
    </location>
</feature>
<dbReference type="EMBL" id="BJHV01000001">
    <property type="protein sequence ID" value="GDY48947.1"/>
    <property type="molecule type" value="Genomic_DNA"/>
</dbReference>